<dbReference type="InterPro" id="IPR050534">
    <property type="entry name" value="Coronavir_polyprotein_1ab"/>
</dbReference>
<dbReference type="InterPro" id="IPR003583">
    <property type="entry name" value="Hlx-hairpin-Hlx_DNA-bd_motif"/>
</dbReference>
<keyword evidence="1 3" id="KW-0547">Nucleotide-binding</keyword>
<keyword evidence="7" id="KW-1185">Reference proteome</keyword>
<dbReference type="SMART" id="SM00382">
    <property type="entry name" value="AAA"/>
    <property type="match status" value="1"/>
</dbReference>
<dbReference type="SUPFAM" id="SSF47781">
    <property type="entry name" value="RuvA domain 2-like"/>
    <property type="match status" value="1"/>
</dbReference>
<dbReference type="Pfam" id="PF14490">
    <property type="entry name" value="HHH_RecD2"/>
    <property type="match status" value="1"/>
</dbReference>
<dbReference type="SMART" id="SM00278">
    <property type="entry name" value="HhH1"/>
    <property type="match status" value="3"/>
</dbReference>
<name>A0A544QWU9_9FIRM</name>
<evidence type="ECO:0000259" key="4">
    <source>
        <dbReference type="SMART" id="SM00278"/>
    </source>
</evidence>
<dbReference type="InterPro" id="IPR006345">
    <property type="entry name" value="RecD2"/>
</dbReference>
<feature type="binding site" evidence="3">
    <location>
        <begin position="344"/>
        <end position="348"/>
    </location>
    <ligand>
        <name>ATP</name>
        <dbReference type="ChEBI" id="CHEBI:30616"/>
    </ligand>
</feature>
<dbReference type="Pfam" id="PF23139">
    <property type="entry name" value="OB_YrrC"/>
    <property type="match status" value="1"/>
</dbReference>
<dbReference type="GO" id="GO:0006281">
    <property type="term" value="P:DNA repair"/>
    <property type="evidence" value="ECO:0007669"/>
    <property type="project" value="InterPro"/>
</dbReference>
<comment type="catalytic activity">
    <reaction evidence="3">
        <text>ATP + H2O = ADP + phosphate + H(+)</text>
        <dbReference type="Rhea" id="RHEA:13065"/>
        <dbReference type="ChEBI" id="CHEBI:15377"/>
        <dbReference type="ChEBI" id="CHEBI:15378"/>
        <dbReference type="ChEBI" id="CHEBI:30616"/>
        <dbReference type="ChEBI" id="CHEBI:43474"/>
        <dbReference type="ChEBI" id="CHEBI:456216"/>
        <dbReference type="EC" id="5.6.2.3"/>
    </reaction>
</comment>
<dbReference type="EMBL" id="SGJB01000004">
    <property type="protein sequence ID" value="TQQ85153.1"/>
    <property type="molecule type" value="Genomic_DNA"/>
</dbReference>
<dbReference type="Pfam" id="PF13538">
    <property type="entry name" value="UvrD_C_2"/>
    <property type="match status" value="1"/>
</dbReference>
<dbReference type="Proteomes" id="UP000317863">
    <property type="component" value="Unassembled WGS sequence"/>
</dbReference>
<proteinExistence type="inferred from homology"/>
<sequence>MERLEGMVTDIVFHNEENGYTIARLSNGDGDFTAVGCMPTLSIGETVELEGKWGRHRLYGEQFEAEKFIPVIPTSVEGIRVYLASGMVKGIGEKMANRIIEKFGVETLDVIQNTPDRLLEVEGIGRKKIEQIKKSYSEDRELRNIIIEMSPYGISPNQCLRIYKRYRSNALKLIAENPYRLAEDIRGIGFKTADNIARKMGIDMNSEDRIEQGILFVLRNALMEGHTYLPESEVEKEAMDLMNIDMERVDNCLLSLAYDQKIKLENTKEGIAVYLMNYFLAETSVCNKLVELSVFEFTKDKNIDISDKINEVEKAENIKLADNQRQAVKEAVNGGVTVITGGPGTGKTTTINTIIKIFRGMKKEVALAAPTGRAAKRMTETTGEESKTIHRLLEMGYSTDDELVFFRNEEEPIKADVIIVDEASMIDILLMNSLLSAIKPGTKLIIVGDSDQLPSVGAGNVLGDIIDSGVIKTVRLNEIFRQAEQSMIVVNAHKINKGERPVLNRKGKDFFFLNGETPQKIMDTVVGLVEKRLPEFYKVDGLRDIQILSPMRKGDVGVNNMNTVLQSCLNPPGERKAEAVFNKRTFRVGDKVMQIKNNYTKSWKTEDEKDSGEGIYNGDIGYIYYIDKNKKLIYVIFDESKIVEYSYEEMDEIEHSFCTTIHKSQGSEFPVVVIPISWAPPMLLSRNLLYTAITRAKKLVVLVGDTRYLDMMIKNNRVNARYSMLSERLGVLKEEGVII</sequence>
<dbReference type="CDD" id="cd17933">
    <property type="entry name" value="DEXSc_RecD-like"/>
    <property type="match status" value="1"/>
</dbReference>
<dbReference type="RefSeq" id="WP_142535510.1">
    <property type="nucleotide sequence ID" value="NZ_SGJB01000004.1"/>
</dbReference>
<keyword evidence="2 3" id="KW-0067">ATP-binding</keyword>
<accession>A0A544QWU9</accession>
<dbReference type="GO" id="GO:0006310">
    <property type="term" value="P:DNA recombination"/>
    <property type="evidence" value="ECO:0007669"/>
    <property type="project" value="InterPro"/>
</dbReference>
<dbReference type="InterPro" id="IPR003593">
    <property type="entry name" value="AAA+_ATPase"/>
</dbReference>
<dbReference type="AlphaFoldDB" id="A0A544QWU9"/>
<keyword evidence="3" id="KW-0378">Hydrolase</keyword>
<dbReference type="Gene3D" id="2.30.30.940">
    <property type="match status" value="1"/>
</dbReference>
<protein>
    <recommendedName>
        <fullName evidence="3">ATP-dependent RecD2 DNA helicase</fullName>
        <ecNumber evidence="3">5.6.2.3</ecNumber>
    </recommendedName>
    <alternativeName>
        <fullName evidence="3">DNA 5'-3' helicase subunit RecD2</fullName>
    </alternativeName>
</protein>
<keyword evidence="3" id="KW-0413">Isomerase</keyword>
<dbReference type="Gene3D" id="3.40.50.300">
    <property type="entry name" value="P-loop containing nucleotide triphosphate hydrolases"/>
    <property type="match status" value="2"/>
</dbReference>
<evidence type="ECO:0000256" key="3">
    <source>
        <dbReference type="HAMAP-Rule" id="MF_01488"/>
    </source>
</evidence>
<keyword evidence="3 6" id="KW-0347">Helicase</keyword>
<reference evidence="6 7" key="1">
    <citation type="submission" date="2019-02" db="EMBL/GenBank/DDBJ databases">
        <title>Peptostreptococcaceae bacterium ZHW00191 nov., a new bacterium isolated from the human gut.</title>
        <authorList>
            <person name="Zhou H.-W."/>
            <person name="Chen X.-J."/>
        </authorList>
    </citation>
    <scope>NUCLEOTIDE SEQUENCE [LARGE SCALE GENOMIC DNA]</scope>
    <source>
        <strain evidence="6 7">ZHW00191</strain>
    </source>
</reference>
<dbReference type="Pfam" id="PF14520">
    <property type="entry name" value="HHH_5"/>
    <property type="match status" value="1"/>
</dbReference>
<dbReference type="Pfam" id="PF13245">
    <property type="entry name" value="AAA_19"/>
    <property type="match status" value="1"/>
</dbReference>
<comment type="caution">
    <text evidence="6">The sequence shown here is derived from an EMBL/GenBank/DDBJ whole genome shotgun (WGS) entry which is preliminary data.</text>
</comment>
<feature type="domain" description="Helix-hairpin-helix DNA-binding motif class 1" evidence="4">
    <location>
        <begin position="88"/>
        <end position="102"/>
    </location>
</feature>
<dbReference type="InterPro" id="IPR055446">
    <property type="entry name" value="RecD2_N_OB"/>
</dbReference>
<dbReference type="GO" id="GO:0043139">
    <property type="term" value="F:5'-3' DNA helicase activity"/>
    <property type="evidence" value="ECO:0007669"/>
    <property type="project" value="UniProtKB-UniRule"/>
</dbReference>
<gene>
    <name evidence="3" type="primary">recD2</name>
    <name evidence="6" type="ORF">EXD82_03405</name>
</gene>
<dbReference type="InterPro" id="IPR010994">
    <property type="entry name" value="RuvA_2-like"/>
</dbReference>
<dbReference type="GO" id="GO:0009338">
    <property type="term" value="C:exodeoxyribonuclease V complex"/>
    <property type="evidence" value="ECO:0007669"/>
    <property type="project" value="TreeGrafter"/>
</dbReference>
<dbReference type="SUPFAM" id="SSF52540">
    <property type="entry name" value="P-loop containing nucleoside triphosphate hydrolases"/>
    <property type="match status" value="1"/>
</dbReference>
<comment type="function">
    <text evidence="3">DNA-dependent ATPase and ATP-dependent 5'-3' DNA helicase. Has no activity on blunt DNA or DNA with 3'-overhangs, requires at least 10 bases of 5'-ssDNA for helicase activity.</text>
</comment>
<evidence type="ECO:0000259" key="5">
    <source>
        <dbReference type="SMART" id="SM00382"/>
    </source>
</evidence>
<dbReference type="PANTHER" id="PTHR43788:SF6">
    <property type="entry name" value="DNA HELICASE B"/>
    <property type="match status" value="1"/>
</dbReference>
<dbReference type="InterPro" id="IPR029493">
    <property type="entry name" value="RecD2-like_HHH"/>
</dbReference>
<dbReference type="InterPro" id="IPR027417">
    <property type="entry name" value="P-loop_NTPase"/>
</dbReference>
<feature type="domain" description="Helix-hairpin-helix DNA-binding motif class 1" evidence="4">
    <location>
        <begin position="180"/>
        <end position="199"/>
    </location>
</feature>
<dbReference type="HAMAP" id="MF_01488">
    <property type="entry name" value="RecD2"/>
    <property type="match status" value="1"/>
</dbReference>
<evidence type="ECO:0000313" key="7">
    <source>
        <dbReference type="Proteomes" id="UP000317863"/>
    </source>
</evidence>
<evidence type="ECO:0000256" key="1">
    <source>
        <dbReference type="ARBA" id="ARBA00022741"/>
    </source>
</evidence>
<dbReference type="GO" id="GO:0016887">
    <property type="term" value="F:ATP hydrolysis activity"/>
    <property type="evidence" value="ECO:0007669"/>
    <property type="project" value="RHEA"/>
</dbReference>
<dbReference type="Gene3D" id="1.10.150.20">
    <property type="entry name" value="5' to 3' exonuclease, C-terminal subdomain"/>
    <property type="match status" value="1"/>
</dbReference>
<dbReference type="Gene3D" id="1.10.10.2220">
    <property type="match status" value="1"/>
</dbReference>
<dbReference type="PANTHER" id="PTHR43788">
    <property type="entry name" value="DNA2/NAM7 HELICASE FAMILY MEMBER"/>
    <property type="match status" value="1"/>
</dbReference>
<dbReference type="GO" id="GO:0003677">
    <property type="term" value="F:DNA binding"/>
    <property type="evidence" value="ECO:0007669"/>
    <property type="project" value="UniProtKB-UniRule"/>
</dbReference>
<dbReference type="GO" id="GO:0005524">
    <property type="term" value="F:ATP binding"/>
    <property type="evidence" value="ECO:0007669"/>
    <property type="project" value="UniProtKB-UniRule"/>
</dbReference>
<dbReference type="EC" id="5.6.2.3" evidence="3"/>
<keyword evidence="3" id="KW-0238">DNA-binding</keyword>
<dbReference type="InterPro" id="IPR027785">
    <property type="entry name" value="UvrD-like_helicase_C"/>
</dbReference>
<evidence type="ECO:0000313" key="6">
    <source>
        <dbReference type="EMBL" id="TQQ85153.1"/>
    </source>
</evidence>
<dbReference type="NCBIfam" id="TIGR01448">
    <property type="entry name" value="recD_rel"/>
    <property type="match status" value="1"/>
</dbReference>
<feature type="domain" description="Helix-hairpin-helix DNA-binding motif class 1" evidence="4">
    <location>
        <begin position="116"/>
        <end position="135"/>
    </location>
</feature>
<dbReference type="OrthoDB" id="9803432at2"/>
<dbReference type="InterPro" id="IPR041451">
    <property type="entry name" value="RecD2_SH13"/>
</dbReference>
<organism evidence="6 7">
    <name type="scientific">Peptacetobacter hominis</name>
    <dbReference type="NCBI Taxonomy" id="2743610"/>
    <lineage>
        <taxon>Bacteria</taxon>
        <taxon>Bacillati</taxon>
        <taxon>Bacillota</taxon>
        <taxon>Clostridia</taxon>
        <taxon>Peptostreptococcales</taxon>
        <taxon>Peptostreptococcaceae</taxon>
        <taxon>Peptacetobacter</taxon>
    </lineage>
</organism>
<dbReference type="Pfam" id="PF18335">
    <property type="entry name" value="SH3_13"/>
    <property type="match status" value="1"/>
</dbReference>
<evidence type="ECO:0000256" key="2">
    <source>
        <dbReference type="ARBA" id="ARBA00022840"/>
    </source>
</evidence>
<dbReference type="GO" id="GO:0017116">
    <property type="term" value="F:single-stranded DNA helicase activity"/>
    <property type="evidence" value="ECO:0007669"/>
    <property type="project" value="TreeGrafter"/>
</dbReference>
<comment type="similarity">
    <text evidence="3">Belongs to the RecD family. RecD2 subfamily.</text>
</comment>
<dbReference type="CDD" id="cd18809">
    <property type="entry name" value="SF1_C_RecD"/>
    <property type="match status" value="1"/>
</dbReference>
<feature type="domain" description="AAA+ ATPase" evidence="5">
    <location>
        <begin position="333"/>
        <end position="516"/>
    </location>
</feature>